<dbReference type="GO" id="GO:0046933">
    <property type="term" value="F:proton-transporting ATP synthase activity, rotational mechanism"/>
    <property type="evidence" value="ECO:0007669"/>
    <property type="project" value="InterPro"/>
</dbReference>
<keyword evidence="9" id="KW-0934">Plastid</keyword>
<protein>
    <submittedName>
        <fullName evidence="9">ATP synthase CF1 subunit epsilon</fullName>
    </submittedName>
</protein>
<dbReference type="CDD" id="cd12152">
    <property type="entry name" value="F1-ATPase_delta"/>
    <property type="match status" value="1"/>
</dbReference>
<keyword evidence="3" id="KW-0813">Transport</keyword>
<dbReference type="AlphaFoldDB" id="A0A679C9R6"/>
<dbReference type="Gene3D" id="1.10.287.540">
    <property type="entry name" value="Helix hairpin bin"/>
    <property type="match status" value="1"/>
</dbReference>
<evidence type="ECO:0000256" key="1">
    <source>
        <dbReference type="ARBA" id="ARBA00004170"/>
    </source>
</evidence>
<evidence type="ECO:0000256" key="3">
    <source>
        <dbReference type="ARBA" id="ARBA00022448"/>
    </source>
</evidence>
<evidence type="ECO:0000256" key="4">
    <source>
        <dbReference type="ARBA" id="ARBA00023065"/>
    </source>
</evidence>
<dbReference type="HAMAP" id="MF_00530">
    <property type="entry name" value="ATP_synth_epsil_bac"/>
    <property type="match status" value="1"/>
</dbReference>
<dbReference type="EMBL" id="LC484193">
    <property type="protein sequence ID" value="BBK20452.1"/>
    <property type="molecule type" value="Genomic_DNA"/>
</dbReference>
<sequence>MPLHISIVTPDNLTWHIDAQEVILPTSTGHIGILTGHAPILTTIVIGVMKVRIYTEWTTIVVAGGFAEMENDSLIILTNTAEDGLKINKETARQKFEEAKLHFENTCNNNEKFRCTQNLCMAKARMQAAIA</sequence>
<keyword evidence="6" id="KW-0139">CF(1)</keyword>
<dbReference type="Pfam" id="PF02823">
    <property type="entry name" value="ATP-synt_DE_N"/>
    <property type="match status" value="1"/>
</dbReference>
<accession>A0A679C9R6</accession>
<proteinExistence type="inferred from homology"/>
<feature type="domain" description="ATP synthase F1 complex delta/epsilon subunit N-terminal" evidence="8">
    <location>
        <begin position="3"/>
        <end position="81"/>
    </location>
</feature>
<evidence type="ECO:0000256" key="6">
    <source>
        <dbReference type="ARBA" id="ARBA00023196"/>
    </source>
</evidence>
<evidence type="ECO:0000259" key="8">
    <source>
        <dbReference type="Pfam" id="PF02823"/>
    </source>
</evidence>
<comment type="subcellular location">
    <subcellularLocation>
        <location evidence="1">Membrane</location>
        <topology evidence="1">Peripheral membrane protein</topology>
    </subcellularLocation>
</comment>
<dbReference type="InterPro" id="IPR036771">
    <property type="entry name" value="ATPsynth_dsu/esu_N"/>
</dbReference>
<evidence type="ECO:0000313" key="9">
    <source>
        <dbReference type="EMBL" id="BBK20452.1"/>
    </source>
</evidence>
<evidence type="ECO:0000256" key="5">
    <source>
        <dbReference type="ARBA" id="ARBA00023136"/>
    </source>
</evidence>
<dbReference type="PANTHER" id="PTHR13822">
    <property type="entry name" value="ATP SYNTHASE DELTA/EPSILON CHAIN"/>
    <property type="match status" value="1"/>
</dbReference>
<dbReference type="PANTHER" id="PTHR13822:SF10">
    <property type="entry name" value="ATP SYNTHASE EPSILON CHAIN, CHLOROPLASTIC"/>
    <property type="match status" value="1"/>
</dbReference>
<reference evidence="9" key="1">
    <citation type="journal article" date="2020" name="Genome Biol. Evol.">
        <title>Comparative plastid genomics of Cryptomonas species reveals fine-scale genomic responses to loss of photosynthesis.</title>
        <authorList>
            <person name="Tanifuji G."/>
            <person name="Kamikawa R."/>
            <person name="Moore C.E."/>
            <person name="Mills T."/>
            <person name="Onodera N.T."/>
            <person name="Kashiyama Y."/>
            <person name="Archibald J.M."/>
            <person name="Inagaki Y."/>
            <person name="Hashimoto T."/>
        </authorList>
    </citation>
    <scope>NUCLEOTIDE SEQUENCE</scope>
    <source>
        <strain evidence="9">CCAC 1634 B</strain>
    </source>
</reference>
<dbReference type="SUPFAM" id="SSF51344">
    <property type="entry name" value="Epsilon subunit of F1F0-ATP synthase N-terminal domain"/>
    <property type="match status" value="1"/>
</dbReference>
<dbReference type="InterPro" id="IPR020546">
    <property type="entry name" value="ATP_synth_F1_dsu/esu_N"/>
</dbReference>
<keyword evidence="4" id="KW-0406">Ion transport</keyword>
<name>A0A679C9R6_9CRYP</name>
<dbReference type="Gene3D" id="2.60.15.10">
    <property type="entry name" value="F0F1 ATP synthase delta/epsilon subunit, N-terminal"/>
    <property type="match status" value="1"/>
</dbReference>
<dbReference type="NCBIfam" id="TIGR01216">
    <property type="entry name" value="ATP_synt_epsi"/>
    <property type="match status" value="1"/>
</dbReference>
<organism evidence="9">
    <name type="scientific">Cryptomonas sp. CCAC 1634B</name>
    <dbReference type="NCBI Taxonomy" id="2051848"/>
    <lineage>
        <taxon>Eukaryota</taxon>
        <taxon>Cryptophyceae</taxon>
        <taxon>Cryptomonadales</taxon>
        <taxon>Cryptomonadaceae</taxon>
        <taxon>Cryptomonas</taxon>
    </lineage>
</organism>
<geneLocation type="plastid" evidence="9"/>
<dbReference type="InterPro" id="IPR001469">
    <property type="entry name" value="ATP_synth_F1_dsu/esu"/>
</dbReference>
<gene>
    <name evidence="9" type="primary">atpE</name>
    <name evidence="9" type="ORF">CryM1634B_p017</name>
</gene>
<evidence type="ECO:0000256" key="2">
    <source>
        <dbReference type="ARBA" id="ARBA00005712"/>
    </source>
</evidence>
<keyword evidence="7" id="KW-0066">ATP synthesis</keyword>
<keyword evidence="5" id="KW-0472">Membrane</keyword>
<dbReference type="GO" id="GO:0045259">
    <property type="term" value="C:proton-transporting ATP synthase complex"/>
    <property type="evidence" value="ECO:0007669"/>
    <property type="project" value="UniProtKB-KW"/>
</dbReference>
<comment type="similarity">
    <text evidence="2">Belongs to the ATPase epsilon chain family.</text>
</comment>
<evidence type="ECO:0000256" key="7">
    <source>
        <dbReference type="ARBA" id="ARBA00023310"/>
    </source>
</evidence>